<feature type="region of interest" description="Disordered" evidence="13">
    <location>
        <begin position="270"/>
        <end position="297"/>
    </location>
</feature>
<dbReference type="SMART" id="SM00355">
    <property type="entry name" value="ZnF_C2H2"/>
    <property type="match status" value="8"/>
</dbReference>
<evidence type="ECO:0000256" key="1">
    <source>
        <dbReference type="ARBA" id="ARBA00003729"/>
    </source>
</evidence>
<dbReference type="GO" id="GO:0008270">
    <property type="term" value="F:zinc ion binding"/>
    <property type="evidence" value="ECO:0007669"/>
    <property type="project" value="UniProtKB-KW"/>
</dbReference>
<feature type="compositionally biased region" description="Pro residues" evidence="13">
    <location>
        <begin position="448"/>
        <end position="463"/>
    </location>
</feature>
<dbReference type="GO" id="GO:0005634">
    <property type="term" value="C:nucleus"/>
    <property type="evidence" value="ECO:0007669"/>
    <property type="project" value="UniProtKB-SubCell"/>
</dbReference>
<dbReference type="GO" id="GO:0000978">
    <property type="term" value="F:RNA polymerase II cis-regulatory region sequence-specific DNA binding"/>
    <property type="evidence" value="ECO:0007669"/>
    <property type="project" value="TreeGrafter"/>
</dbReference>
<dbReference type="Gene3D" id="3.30.160.60">
    <property type="entry name" value="Classic Zinc Finger"/>
    <property type="match status" value="1"/>
</dbReference>
<reference evidence="15" key="3">
    <citation type="submission" date="2025-09" db="UniProtKB">
        <authorList>
            <consortium name="Ensembl"/>
        </authorList>
    </citation>
    <scope>IDENTIFICATION</scope>
</reference>
<keyword evidence="5" id="KW-0677">Repeat</keyword>
<keyword evidence="7" id="KW-0862">Zinc</keyword>
<dbReference type="HOGENOM" id="CLU_002015_0_0_1"/>
<feature type="region of interest" description="Disordered" evidence="13">
    <location>
        <begin position="446"/>
        <end position="478"/>
    </location>
</feature>
<keyword evidence="6" id="KW-0863">Zinc-finger</keyword>
<keyword evidence="16" id="KW-1185">Reference proteome</keyword>
<dbReference type="PANTHER" id="PTHR24388:SF45">
    <property type="entry name" value="POGO TRANSPOSABLE ELEMENT DERIVED WITH ZNF DOMAIN"/>
    <property type="match status" value="1"/>
</dbReference>
<dbReference type="PANTHER" id="PTHR24388">
    <property type="entry name" value="ZINC FINGER PROTEIN"/>
    <property type="match status" value="1"/>
</dbReference>
<keyword evidence="3" id="KW-1017">Isopeptide bond</keyword>
<proteinExistence type="predicted"/>
<evidence type="ECO:0000256" key="2">
    <source>
        <dbReference type="ARBA" id="ARBA00004123"/>
    </source>
</evidence>
<dbReference type="Ensembl" id="ENSLACT00000002716.1">
    <property type="protein sequence ID" value="ENSLACP00000002694.1"/>
    <property type="gene ID" value="ENSLACG00000002409.1"/>
</dbReference>
<reference evidence="16" key="1">
    <citation type="submission" date="2011-08" db="EMBL/GenBank/DDBJ databases">
        <title>The draft genome of Latimeria chalumnae.</title>
        <authorList>
            <person name="Di Palma F."/>
            <person name="Alfoldi J."/>
            <person name="Johnson J."/>
            <person name="Berlin A."/>
            <person name="Gnerre S."/>
            <person name="Jaffe D."/>
            <person name="MacCallum I."/>
            <person name="Young S."/>
            <person name="Walker B.J."/>
            <person name="Lander E."/>
            <person name="Lindblad-Toh K."/>
        </authorList>
    </citation>
    <scope>NUCLEOTIDE SEQUENCE [LARGE SCALE GENOMIC DNA]</scope>
    <source>
        <strain evidence="16">Wild caught</strain>
    </source>
</reference>
<feature type="domain" description="HTH CENPB-type" evidence="14">
    <location>
        <begin position="1039"/>
        <end position="1109"/>
    </location>
</feature>
<gene>
    <name evidence="15" type="primary">POGZ</name>
</gene>
<feature type="compositionally biased region" description="Low complexity" evidence="13">
    <location>
        <begin position="270"/>
        <end position="281"/>
    </location>
</feature>
<keyword evidence="9" id="KW-0805">Transcription regulation</keyword>
<dbReference type="Pfam" id="PF03184">
    <property type="entry name" value="DDE_1"/>
    <property type="match status" value="1"/>
</dbReference>
<evidence type="ECO:0000256" key="12">
    <source>
        <dbReference type="ARBA" id="ARBA00023242"/>
    </source>
</evidence>
<dbReference type="InterPro" id="IPR050527">
    <property type="entry name" value="Snail/Krueppel_Znf"/>
</dbReference>
<dbReference type="SUPFAM" id="SSF46689">
    <property type="entry name" value="Homeodomain-like"/>
    <property type="match status" value="1"/>
</dbReference>
<dbReference type="STRING" id="7897.ENSLACP00000002694"/>
<keyword evidence="11" id="KW-0804">Transcription</keyword>
<evidence type="ECO:0000313" key="16">
    <source>
        <dbReference type="Proteomes" id="UP000008672"/>
    </source>
</evidence>
<evidence type="ECO:0000313" key="15">
    <source>
        <dbReference type="Ensembl" id="ENSLACP00000002694.1"/>
    </source>
</evidence>
<keyword evidence="10" id="KW-0238">DNA-binding</keyword>
<dbReference type="Proteomes" id="UP000008672">
    <property type="component" value="Unassembled WGS sequence"/>
</dbReference>
<evidence type="ECO:0000256" key="7">
    <source>
        <dbReference type="ARBA" id="ARBA00022833"/>
    </source>
</evidence>
<dbReference type="PROSITE" id="PS00028">
    <property type="entry name" value="ZINC_FINGER_C2H2_1"/>
    <property type="match status" value="5"/>
</dbReference>
<dbReference type="eggNOG" id="KOG3105">
    <property type="taxonomic scope" value="Eukaryota"/>
</dbReference>
<comment type="function">
    <text evidence="1">May function as a transcription factor.</text>
</comment>
<evidence type="ECO:0000256" key="9">
    <source>
        <dbReference type="ARBA" id="ARBA00023015"/>
    </source>
</evidence>
<evidence type="ECO:0000259" key="14">
    <source>
        <dbReference type="PROSITE" id="PS51253"/>
    </source>
</evidence>
<feature type="compositionally biased region" description="Polar residues" evidence="13">
    <location>
        <begin position="729"/>
        <end position="740"/>
    </location>
</feature>
<dbReference type="SUPFAM" id="SSF57667">
    <property type="entry name" value="beta-beta-alpha zinc fingers"/>
    <property type="match status" value="1"/>
</dbReference>
<evidence type="ECO:0000256" key="11">
    <source>
        <dbReference type="ARBA" id="ARBA00023163"/>
    </source>
</evidence>
<dbReference type="EMBL" id="AFYH01247306">
    <property type="status" value="NOT_ANNOTATED_CDS"/>
    <property type="molecule type" value="Genomic_DNA"/>
</dbReference>
<dbReference type="GeneTree" id="ENSGT00940000160649"/>
<dbReference type="EMBL" id="AFYH01247310">
    <property type="status" value="NOT_ANNOTATED_CDS"/>
    <property type="molecule type" value="Genomic_DNA"/>
</dbReference>
<dbReference type="EMBL" id="AFYH01247305">
    <property type="status" value="NOT_ANNOTATED_CDS"/>
    <property type="molecule type" value="Genomic_DNA"/>
</dbReference>
<name>H2ZZ73_LATCH</name>
<comment type="subcellular location">
    <subcellularLocation>
        <location evidence="2">Nucleus</location>
    </subcellularLocation>
</comment>
<evidence type="ECO:0000256" key="13">
    <source>
        <dbReference type="SAM" id="MobiDB-lite"/>
    </source>
</evidence>
<dbReference type="EMBL" id="AFYH01247304">
    <property type="status" value="NOT_ANNOTATED_CDS"/>
    <property type="molecule type" value="Genomic_DNA"/>
</dbReference>
<dbReference type="OMA" id="KSMKNTC"/>
<dbReference type="InParanoid" id="H2ZZ73"/>
<dbReference type="EMBL" id="AFYH01247302">
    <property type="status" value="NOT_ANNOTATED_CDS"/>
    <property type="molecule type" value="Genomic_DNA"/>
</dbReference>
<evidence type="ECO:0000256" key="10">
    <source>
        <dbReference type="ARBA" id="ARBA00023125"/>
    </source>
</evidence>
<sequence length="1437" mass="159594">MADTDLFMECEEEELEPWQKIDDDVIEEAVEEVNANDNRFATVSVSLQSVSSPSAVSAPPPMPVTSPISSAGIQNNDPKKTVVTFIANNNASGPLVQQGRHSLFLTQSPSGPPGVGTVMTPQMLRPMHMMQNANHGTNAPVPTQPIFITAQTFYCKPSPSNNVLNRMELLKNCVRGKKIAPLFLLSLNFVAPGTQFVKPTMGVPQVFSPMTQVRSSTTMPVRPNANTYTTVIPATLTIRSTAPPVQMLQQQGKSSPSALNSATTLVTATTSSVPSATTQTTMVQSAVPPPPASSKLASPKLQVSPQYFFPFSVSYANVVTVKRSGLTGEAKDIQTLVSFVNSIPPLGPAPIIVSSASTTSQAITTPAAEQRPKGNILTTDFHESVRNYCPKCHNHYRLIDALRDHMCYCCPEFLETLKKAKPEETQIFAPSPKSVQVTTVPVATVAPAPKPAPAPVPAPPQAPPSSSQPEQADGNIDSSQGKLIMLVDDFYYGKDKGKMEQVMNEPKIPVSFRCLHCFKRLKNNIRFMNHMKHHVELDQQNGEVDTHTTCQHCYRQFSTPFLLQCHLENVHSPFESTTKCKICEWAFESEPVFLQHMKDTHKPGEMPYVCQVCDFRSSVYSEVDIHFRVVHEDTKNMLCPYCLKVFKNSNAYQQHFVRHQKKSVYHCNKCRLQFLFAKDKIEHKLQHHRTFRKPKQLEGLKPGTKVTIRASTAQPRPVPLSAVPAPQDAAQQTGPLSQPAPSEPASFNPPAQRNAAKRTVKKMTHLGKQRCLECSFDIPDFPNHFPTYVHCSLCRYSTCCSRAYANHMINNHVPRKSPKYLALFKNTSASEVKLVCNICQFVTVIGDAMAKHLIFNPSHSSSSITSTGKKASLLLQKNKTKQNWKNWALLKPSYKIQQFNAQGLLVAGAVGLVNYQSRERSQRKVRSLNGSSSKQMLDTMTGVTAEAAPESVGKPLEKSLSYEENSFTGLDQTSEEQKGESETPVKNKQLSIRKLRVALFALCCGTQQAAEHFKKPPRRIRRWLAKCQSSQDQMEEEESSSLKDGSQRAEAEMMLVEWVLMQREQQLPVNEETLFQKATKVLNTVEQGFRISYEWAVTFMLKHSLGIESRSAAANRLPKEMEENASTFIEFVQRQIHTQDIPLSMIGAMDEISIFLDTVMLCSPGMMKDAFQVTGTGDPLCDIVITILADGSLLPALVMFRGQLQQQVNVPKNIFLEVKEDGYTDDDSMELWSSRIWQKHFEAQGSKGMLVMDSLRTHLSEETLSLLNSSNTLPAVIPAGCTSKVQPVDICISQTLKNYLHKMWSEHAVEAKVSNNFVEEFLQLILNWLEAALEVVGSHPELVQQSFLVASVLPGPEGVESSIKRSTEMQEELVNLLEDGLGLSEPQGVDGETTFDDDGDQTESIGDPQQLQWLFEAESDSESFYGFDGADLEPMED</sequence>
<dbReference type="EMBL" id="AFYH01247308">
    <property type="status" value="NOT_ANNOTATED_CDS"/>
    <property type="molecule type" value="Genomic_DNA"/>
</dbReference>
<dbReference type="InterPro" id="IPR006600">
    <property type="entry name" value="HTH_CenpB_DNA-bd_dom"/>
</dbReference>
<keyword evidence="4" id="KW-0479">Metal-binding</keyword>
<feature type="region of interest" description="Disordered" evidence="13">
    <location>
        <begin position="1381"/>
        <end position="1408"/>
    </location>
</feature>
<dbReference type="InterPro" id="IPR036236">
    <property type="entry name" value="Znf_C2H2_sf"/>
</dbReference>
<evidence type="ECO:0000256" key="8">
    <source>
        <dbReference type="ARBA" id="ARBA00022843"/>
    </source>
</evidence>
<dbReference type="SMART" id="SM00674">
    <property type="entry name" value="CENPB"/>
    <property type="match status" value="1"/>
</dbReference>
<dbReference type="InterPro" id="IPR013087">
    <property type="entry name" value="Znf_C2H2_type"/>
</dbReference>
<dbReference type="InterPro" id="IPR004875">
    <property type="entry name" value="DDE_SF_endonuclease_dom"/>
</dbReference>
<protein>
    <submittedName>
        <fullName evidence="15">Pogo transposable element derived with ZNF domain</fullName>
    </submittedName>
</protein>
<evidence type="ECO:0000256" key="4">
    <source>
        <dbReference type="ARBA" id="ARBA00022723"/>
    </source>
</evidence>
<dbReference type="EMBL" id="AFYH01247303">
    <property type="status" value="NOT_ANNOTATED_CDS"/>
    <property type="molecule type" value="Genomic_DNA"/>
</dbReference>
<dbReference type="GO" id="GO:0000981">
    <property type="term" value="F:DNA-binding transcription factor activity, RNA polymerase II-specific"/>
    <property type="evidence" value="ECO:0007669"/>
    <property type="project" value="TreeGrafter"/>
</dbReference>
<organism evidence="15 16">
    <name type="scientific">Latimeria chalumnae</name>
    <name type="common">Coelacanth</name>
    <dbReference type="NCBI Taxonomy" id="7897"/>
    <lineage>
        <taxon>Eukaryota</taxon>
        <taxon>Metazoa</taxon>
        <taxon>Chordata</taxon>
        <taxon>Craniata</taxon>
        <taxon>Vertebrata</taxon>
        <taxon>Euteleostomi</taxon>
        <taxon>Coelacanthiformes</taxon>
        <taxon>Coelacanthidae</taxon>
        <taxon>Latimeria</taxon>
    </lineage>
</organism>
<dbReference type="InterPro" id="IPR057618">
    <property type="entry name" value="Znf_POGZ/Z280C-D-like"/>
</dbReference>
<reference evidence="15" key="2">
    <citation type="submission" date="2025-08" db="UniProtKB">
        <authorList>
            <consortium name="Ensembl"/>
        </authorList>
    </citation>
    <scope>IDENTIFICATION</scope>
</reference>
<feature type="region of interest" description="Disordered" evidence="13">
    <location>
        <begin position="711"/>
        <end position="758"/>
    </location>
</feature>
<evidence type="ECO:0000256" key="3">
    <source>
        <dbReference type="ARBA" id="ARBA00022499"/>
    </source>
</evidence>
<keyword evidence="12" id="KW-0539">Nucleus</keyword>
<dbReference type="InterPro" id="IPR009057">
    <property type="entry name" value="Homeodomain-like_sf"/>
</dbReference>
<dbReference type="Pfam" id="PF25429">
    <property type="entry name" value="zf-POGZ"/>
    <property type="match status" value="1"/>
</dbReference>
<keyword evidence="8" id="KW-0832">Ubl conjugation</keyword>
<dbReference type="EMBL" id="AFYH01247309">
    <property type="status" value="NOT_ANNOTATED_CDS"/>
    <property type="molecule type" value="Genomic_DNA"/>
</dbReference>
<dbReference type="InterPro" id="IPR059074">
    <property type="entry name" value="zf-C2H2_Z280C_D"/>
</dbReference>
<dbReference type="EMBL" id="AFYH01247307">
    <property type="status" value="NOT_ANNOTATED_CDS"/>
    <property type="molecule type" value="Genomic_DNA"/>
</dbReference>
<dbReference type="Bgee" id="ENSLACG00000002409">
    <property type="expression patterns" value="Expressed in chordate pharynx and 6 other cell types or tissues"/>
</dbReference>
<dbReference type="FunFam" id="3.30.160.60:FF:000298">
    <property type="entry name" value="zinc finger protein 280D isoform X1"/>
    <property type="match status" value="1"/>
</dbReference>
<dbReference type="PROSITE" id="PS51253">
    <property type="entry name" value="HTH_CENPB"/>
    <property type="match status" value="1"/>
</dbReference>
<evidence type="ECO:0000256" key="6">
    <source>
        <dbReference type="ARBA" id="ARBA00022771"/>
    </source>
</evidence>
<dbReference type="FunCoup" id="H2ZZ73">
    <property type="interactions" value="4320"/>
</dbReference>
<dbReference type="eggNOG" id="KOG1721">
    <property type="taxonomic scope" value="Eukaryota"/>
</dbReference>
<dbReference type="Pfam" id="PF03221">
    <property type="entry name" value="HTH_Tnp_Tc5"/>
    <property type="match status" value="1"/>
</dbReference>
<dbReference type="Pfam" id="PF25414">
    <property type="entry name" value="zf-C2H2_Z280C_D"/>
    <property type="match status" value="1"/>
</dbReference>
<evidence type="ECO:0000256" key="5">
    <source>
        <dbReference type="ARBA" id="ARBA00022737"/>
    </source>
</evidence>
<dbReference type="EMBL" id="AFYH01247311">
    <property type="status" value="NOT_ANNOTATED_CDS"/>
    <property type="molecule type" value="Genomic_DNA"/>
</dbReference>
<accession>H2ZZ73</accession>